<dbReference type="Proteomes" id="UP001172737">
    <property type="component" value="Unassembled WGS sequence"/>
</dbReference>
<comment type="caution">
    <text evidence="2">The sequence shown here is derived from an EMBL/GenBank/DDBJ whole genome shotgun (WGS) entry which is preliminary data.</text>
</comment>
<protein>
    <submittedName>
        <fullName evidence="2">Uncharacterized protein</fullName>
    </submittedName>
</protein>
<evidence type="ECO:0000256" key="1">
    <source>
        <dbReference type="SAM" id="MobiDB-lite"/>
    </source>
</evidence>
<proteinExistence type="predicted"/>
<evidence type="ECO:0000313" key="3">
    <source>
        <dbReference type="Proteomes" id="UP001172737"/>
    </source>
</evidence>
<dbReference type="RefSeq" id="WP_301120729.1">
    <property type="nucleotide sequence ID" value="NZ_JAUHPX010000006.1"/>
</dbReference>
<dbReference type="EMBL" id="JAUHPX010000006">
    <property type="protein sequence ID" value="MDN4488627.1"/>
    <property type="molecule type" value="Genomic_DNA"/>
</dbReference>
<feature type="region of interest" description="Disordered" evidence="1">
    <location>
        <begin position="49"/>
        <end position="69"/>
    </location>
</feature>
<organism evidence="2 3">
    <name type="scientific">Demequina lignilytica</name>
    <dbReference type="NCBI Taxonomy" id="3051663"/>
    <lineage>
        <taxon>Bacteria</taxon>
        <taxon>Bacillati</taxon>
        <taxon>Actinomycetota</taxon>
        <taxon>Actinomycetes</taxon>
        <taxon>Micrococcales</taxon>
        <taxon>Demequinaceae</taxon>
        <taxon>Demequina</taxon>
    </lineage>
</organism>
<name>A0AAW7M637_9MICO</name>
<dbReference type="AlphaFoldDB" id="A0AAW7M637"/>
<keyword evidence="3" id="KW-1185">Reference proteome</keyword>
<reference evidence="2" key="1">
    <citation type="submission" date="2023-06" db="EMBL/GenBank/DDBJ databases">
        <title>Sysu t00039.</title>
        <authorList>
            <person name="Gao L."/>
            <person name="Fang B.-Z."/>
            <person name="Li W.-J."/>
        </authorList>
    </citation>
    <scope>NUCLEOTIDE SEQUENCE</scope>
    <source>
        <strain evidence="2">SYSU T00039</strain>
    </source>
</reference>
<evidence type="ECO:0000313" key="2">
    <source>
        <dbReference type="EMBL" id="MDN4488627.1"/>
    </source>
</evidence>
<gene>
    <name evidence="2" type="ORF">QQX10_10655</name>
</gene>
<accession>A0AAW7M637</accession>
<sequence>MITVWIQDLVGHLMANKLAPAVTRAVTKVLPSASPATVANMVDQLLDPTFRTSQDPRGGTVGARRDGKQ</sequence>